<dbReference type="Pfam" id="PF22570">
    <property type="entry name" value="LiaF-TM"/>
    <property type="match status" value="1"/>
</dbReference>
<dbReference type="InterPro" id="IPR024425">
    <property type="entry name" value="LiaF-like_C"/>
</dbReference>
<evidence type="ECO:0000259" key="3">
    <source>
        <dbReference type="Pfam" id="PF09922"/>
    </source>
</evidence>
<organism evidence="5 6">
    <name type="scientific">Parabacteroides chartae</name>
    <dbReference type="NCBI Taxonomy" id="1037355"/>
    <lineage>
        <taxon>Bacteria</taxon>
        <taxon>Pseudomonadati</taxon>
        <taxon>Bacteroidota</taxon>
        <taxon>Bacteroidia</taxon>
        <taxon>Bacteroidales</taxon>
        <taxon>Tannerellaceae</taxon>
        <taxon>Parabacteroides</taxon>
    </lineage>
</organism>
<dbReference type="Proteomes" id="UP000190852">
    <property type="component" value="Unassembled WGS sequence"/>
</dbReference>
<feature type="region of interest" description="Disordered" evidence="1">
    <location>
        <begin position="1"/>
        <end position="22"/>
    </location>
</feature>
<keyword evidence="6" id="KW-1185">Reference proteome</keyword>
<keyword evidence="2" id="KW-0472">Membrane</keyword>
<feature type="domain" description="LiaF transmembrane" evidence="4">
    <location>
        <begin position="29"/>
        <end position="123"/>
    </location>
</feature>
<feature type="transmembrane region" description="Helical" evidence="2">
    <location>
        <begin position="27"/>
        <end position="45"/>
    </location>
</feature>
<feature type="compositionally biased region" description="Basic and acidic residues" evidence="1">
    <location>
        <begin position="8"/>
        <end position="18"/>
    </location>
</feature>
<feature type="domain" description="Cell wall-active antibiotics response LiaF-like C-terminal" evidence="3">
    <location>
        <begin position="168"/>
        <end position="222"/>
    </location>
</feature>
<reference evidence="6" key="1">
    <citation type="submission" date="2017-02" db="EMBL/GenBank/DDBJ databases">
        <authorList>
            <person name="Varghese N."/>
            <person name="Submissions S."/>
        </authorList>
    </citation>
    <scope>NUCLEOTIDE SEQUENCE [LARGE SCALE GENOMIC DNA]</scope>
    <source>
        <strain evidence="6">DSM 24967</strain>
    </source>
</reference>
<keyword evidence="2" id="KW-1133">Transmembrane helix</keyword>
<proteinExistence type="predicted"/>
<name>A0A1T4ZTB4_9BACT</name>
<accession>A0A1T4ZTB4</accession>
<dbReference type="InterPro" id="IPR054331">
    <property type="entry name" value="LiaF_TM"/>
</dbReference>
<evidence type="ECO:0000313" key="6">
    <source>
        <dbReference type="Proteomes" id="UP000190852"/>
    </source>
</evidence>
<dbReference type="RefSeq" id="WP_079681871.1">
    <property type="nucleotide sequence ID" value="NZ_FUYQ01000001.1"/>
</dbReference>
<evidence type="ECO:0000313" key="5">
    <source>
        <dbReference type="EMBL" id="SKB25928.1"/>
    </source>
</evidence>
<feature type="transmembrane region" description="Helical" evidence="2">
    <location>
        <begin position="94"/>
        <end position="119"/>
    </location>
</feature>
<dbReference type="Pfam" id="PF09922">
    <property type="entry name" value="LiaF-like_C"/>
    <property type="match status" value="1"/>
</dbReference>
<feature type="transmembrane region" description="Helical" evidence="2">
    <location>
        <begin position="52"/>
        <end position="72"/>
    </location>
</feature>
<keyword evidence="2" id="KW-0812">Transmembrane</keyword>
<evidence type="ECO:0000256" key="2">
    <source>
        <dbReference type="SAM" id="Phobius"/>
    </source>
</evidence>
<evidence type="ECO:0000256" key="1">
    <source>
        <dbReference type="SAM" id="MobiDB-lite"/>
    </source>
</evidence>
<sequence length="251" mass="28098">MEIINPPQDRKDSERSEQPKPGMPKSVLLPVLFIIGGILFLFRNLNMIDNTLFGMFISWQTLMVVIGIFLLANKNYPGGLVVLFLGTAFWAEKIGMLSSGFMFTFWPIIFVIIGVGILIKRGSKDSEYYHRNKFTTVNENSGGYVDSRNTFGDVKRIVLDPVFNGGYVENGFGATRIDFRKTSLPLGTTVLDVNCYFGSIELYIPGEWNIRNEAHPFLGSSDDKRMDHGSANSDRTLVIKGTVTFGSLEIK</sequence>
<dbReference type="EMBL" id="FUYQ01000001">
    <property type="protein sequence ID" value="SKB25928.1"/>
    <property type="molecule type" value="Genomic_DNA"/>
</dbReference>
<dbReference type="AlphaFoldDB" id="A0A1T4ZTB4"/>
<evidence type="ECO:0000259" key="4">
    <source>
        <dbReference type="Pfam" id="PF22570"/>
    </source>
</evidence>
<gene>
    <name evidence="5" type="ORF">SAMN05660349_00090</name>
</gene>
<protein>
    <submittedName>
        <fullName evidence="5">Predicted membrane protein</fullName>
    </submittedName>
</protein>